<dbReference type="InterPro" id="IPR027417">
    <property type="entry name" value="P-loop_NTPase"/>
</dbReference>
<dbReference type="SUPFAM" id="SSF90123">
    <property type="entry name" value="ABC transporter transmembrane region"/>
    <property type="match status" value="1"/>
</dbReference>
<keyword evidence="3" id="KW-0547">Nucleotide-binding</keyword>
<evidence type="ECO:0000259" key="10">
    <source>
        <dbReference type="PROSITE" id="PS50929"/>
    </source>
</evidence>
<dbReference type="Gene3D" id="3.40.50.300">
    <property type="entry name" value="P-loop containing nucleotide triphosphate hydrolases"/>
    <property type="match status" value="1"/>
</dbReference>
<dbReference type="GO" id="GO:0005886">
    <property type="term" value="C:plasma membrane"/>
    <property type="evidence" value="ECO:0007669"/>
    <property type="project" value="UniProtKB-SubCell"/>
</dbReference>
<sequence length="583" mass="59428">MTRDPLLRALRLLELNPRRVLAAVAAGVATLGSALALAALSAWLITRAWQMPPVLDLSVAVVAVRALGISRGLFRYLERLATHDAALRGTVAARAGIYRRLAAGDPAAVAGLRRGDLLARTGADVDALGDVVVRALIPMAVSVVLAVAAVVGLALISPAAALVLAIALAVSGVLAPMLSARAARMAEADGALASARFAETAVLALDHAAELRVAGRLDETVLRARGWDGEVVRATDRAATPSAFAGAATPLAIGASVLGSLLIGITLYGTEGGSPGAMTPMSLAILVLVPLASFEATSALPAAAVALTRARLAAVRILDLLDRSGENAGPAGGVELSAPVHLRAESVRCGWPTAERMRGSETAPLDLDLPPGARVAIVGPSGAGKTTLLMTLAGLLAPRGGTVTVNGDAVGRIDPVSLRREVGFFAEDAHLFDTSLLENLRVARGDLDEAAALAALTAVGLGTWVEELPDGVHTTLAAGGRSVSGGQRRRLLLARALVSPASVLLLDEPTEHLDAEDGDAILRALLDRGGTLVGPGRSVVVVTHQLPSESGADRVFEVGVGGSATPGGRDRIETEPGVVETKQ</sequence>
<dbReference type="Proteomes" id="UP000316256">
    <property type="component" value="Unassembled WGS sequence"/>
</dbReference>
<evidence type="ECO:0000313" key="12">
    <source>
        <dbReference type="Proteomes" id="UP000316256"/>
    </source>
</evidence>
<dbReference type="InterPro" id="IPR003439">
    <property type="entry name" value="ABC_transporter-like_ATP-bd"/>
</dbReference>
<protein>
    <submittedName>
        <fullName evidence="11">Thiol reductant ABC exporter subunit CydC</fullName>
    </submittedName>
</protein>
<feature type="domain" description="ABC transmembrane type-1" evidence="10">
    <location>
        <begin position="21"/>
        <end position="288"/>
    </location>
</feature>
<feature type="transmembrane region" description="Helical" evidence="8">
    <location>
        <begin position="131"/>
        <end position="153"/>
    </location>
</feature>
<evidence type="ECO:0000256" key="4">
    <source>
        <dbReference type="ARBA" id="ARBA00022840"/>
    </source>
</evidence>
<feature type="transmembrane region" description="Helical" evidence="8">
    <location>
        <begin position="159"/>
        <end position="178"/>
    </location>
</feature>
<reference evidence="11 12" key="1">
    <citation type="submission" date="2019-06" db="EMBL/GenBank/DDBJ databases">
        <title>Rhodococcus spaelei sp. nov., isolated from a cave.</title>
        <authorList>
            <person name="Lee S.D."/>
        </authorList>
    </citation>
    <scope>NUCLEOTIDE SEQUENCE [LARGE SCALE GENOMIC DNA]</scope>
    <source>
        <strain evidence="11 12">C9-5</strain>
    </source>
</reference>
<dbReference type="InterPro" id="IPR003593">
    <property type="entry name" value="AAA+_ATPase"/>
</dbReference>
<keyword evidence="4" id="KW-0067">ATP-binding</keyword>
<feature type="transmembrane region" description="Helical" evidence="8">
    <location>
        <begin position="281"/>
        <end position="307"/>
    </location>
</feature>
<evidence type="ECO:0000256" key="5">
    <source>
        <dbReference type="ARBA" id="ARBA00022989"/>
    </source>
</evidence>
<dbReference type="GO" id="GO:0045454">
    <property type="term" value="P:cell redox homeostasis"/>
    <property type="evidence" value="ECO:0007669"/>
    <property type="project" value="InterPro"/>
</dbReference>
<evidence type="ECO:0000256" key="8">
    <source>
        <dbReference type="SAM" id="Phobius"/>
    </source>
</evidence>
<organism evidence="11 12">
    <name type="scientific">Rhodococcus spelaei</name>
    <dbReference type="NCBI Taxonomy" id="2546320"/>
    <lineage>
        <taxon>Bacteria</taxon>
        <taxon>Bacillati</taxon>
        <taxon>Actinomycetota</taxon>
        <taxon>Actinomycetes</taxon>
        <taxon>Mycobacteriales</taxon>
        <taxon>Nocardiaceae</taxon>
        <taxon>Rhodococcus</taxon>
    </lineage>
</organism>
<feature type="region of interest" description="Disordered" evidence="7">
    <location>
        <begin position="561"/>
        <end position="583"/>
    </location>
</feature>
<dbReference type="InterPro" id="IPR039421">
    <property type="entry name" value="Type_1_exporter"/>
</dbReference>
<evidence type="ECO:0000313" key="11">
    <source>
        <dbReference type="EMBL" id="TQF74255.1"/>
    </source>
</evidence>
<dbReference type="OrthoDB" id="3237158at2"/>
<keyword evidence="5 8" id="KW-1133">Transmembrane helix</keyword>
<dbReference type="GO" id="GO:0016887">
    <property type="term" value="F:ATP hydrolysis activity"/>
    <property type="evidence" value="ECO:0007669"/>
    <property type="project" value="InterPro"/>
</dbReference>
<comment type="subcellular location">
    <subcellularLocation>
        <location evidence="1">Cell membrane</location>
        <topology evidence="1">Multi-pass membrane protein</topology>
    </subcellularLocation>
</comment>
<keyword evidence="12" id="KW-1185">Reference proteome</keyword>
<dbReference type="Gene3D" id="1.20.1560.10">
    <property type="entry name" value="ABC transporter type 1, transmembrane domain"/>
    <property type="match status" value="1"/>
</dbReference>
<dbReference type="InterPro" id="IPR036640">
    <property type="entry name" value="ABC1_TM_sf"/>
</dbReference>
<gene>
    <name evidence="11" type="primary">cydC</name>
    <name evidence="11" type="ORF">FK531_06355</name>
</gene>
<dbReference type="NCBIfam" id="TIGR02868">
    <property type="entry name" value="CydC"/>
    <property type="match status" value="1"/>
</dbReference>
<comment type="caution">
    <text evidence="11">The sequence shown here is derived from an EMBL/GenBank/DDBJ whole genome shotgun (WGS) entry which is preliminary data.</text>
</comment>
<dbReference type="Pfam" id="PF00005">
    <property type="entry name" value="ABC_tran"/>
    <property type="match status" value="1"/>
</dbReference>
<dbReference type="PROSITE" id="PS00211">
    <property type="entry name" value="ABC_TRANSPORTER_1"/>
    <property type="match status" value="1"/>
</dbReference>
<evidence type="ECO:0000256" key="6">
    <source>
        <dbReference type="ARBA" id="ARBA00023136"/>
    </source>
</evidence>
<dbReference type="InterPro" id="IPR017871">
    <property type="entry name" value="ABC_transporter-like_CS"/>
</dbReference>
<dbReference type="AlphaFoldDB" id="A0A541BPL6"/>
<dbReference type="EMBL" id="VIGH01000002">
    <property type="protein sequence ID" value="TQF74255.1"/>
    <property type="molecule type" value="Genomic_DNA"/>
</dbReference>
<name>A0A541BPL6_9NOCA</name>
<dbReference type="InterPro" id="IPR011527">
    <property type="entry name" value="ABC1_TM_dom"/>
</dbReference>
<dbReference type="GO" id="GO:0034775">
    <property type="term" value="P:glutathione transmembrane transport"/>
    <property type="evidence" value="ECO:0007669"/>
    <property type="project" value="InterPro"/>
</dbReference>
<dbReference type="PROSITE" id="PS50929">
    <property type="entry name" value="ABC_TM1F"/>
    <property type="match status" value="1"/>
</dbReference>
<evidence type="ECO:0000256" key="2">
    <source>
        <dbReference type="ARBA" id="ARBA00022692"/>
    </source>
</evidence>
<evidence type="ECO:0000256" key="3">
    <source>
        <dbReference type="ARBA" id="ARBA00022741"/>
    </source>
</evidence>
<feature type="transmembrane region" description="Helical" evidence="8">
    <location>
        <begin position="20"/>
        <end position="45"/>
    </location>
</feature>
<evidence type="ECO:0000256" key="7">
    <source>
        <dbReference type="SAM" id="MobiDB-lite"/>
    </source>
</evidence>
<dbReference type="PROSITE" id="PS50893">
    <property type="entry name" value="ABC_TRANSPORTER_2"/>
    <property type="match status" value="1"/>
</dbReference>
<keyword evidence="6 8" id="KW-0472">Membrane</keyword>
<evidence type="ECO:0000256" key="1">
    <source>
        <dbReference type="ARBA" id="ARBA00004651"/>
    </source>
</evidence>
<keyword evidence="2 8" id="KW-0812">Transmembrane</keyword>
<feature type="transmembrane region" description="Helical" evidence="8">
    <location>
        <begin position="243"/>
        <end position="269"/>
    </location>
</feature>
<dbReference type="InterPro" id="IPR014223">
    <property type="entry name" value="ABC_CydC/D"/>
</dbReference>
<dbReference type="PANTHER" id="PTHR43394:SF1">
    <property type="entry name" value="ATP-BINDING CASSETTE SUB-FAMILY B MEMBER 10, MITOCHONDRIAL"/>
    <property type="match status" value="1"/>
</dbReference>
<feature type="domain" description="ABC transporter" evidence="9">
    <location>
        <begin position="342"/>
        <end position="581"/>
    </location>
</feature>
<dbReference type="GO" id="GO:0005524">
    <property type="term" value="F:ATP binding"/>
    <property type="evidence" value="ECO:0007669"/>
    <property type="project" value="UniProtKB-KW"/>
</dbReference>
<dbReference type="GO" id="GO:0015421">
    <property type="term" value="F:ABC-type oligopeptide transporter activity"/>
    <property type="evidence" value="ECO:0007669"/>
    <property type="project" value="TreeGrafter"/>
</dbReference>
<dbReference type="SMART" id="SM00382">
    <property type="entry name" value="AAA"/>
    <property type="match status" value="1"/>
</dbReference>
<accession>A0A541BPL6</accession>
<proteinExistence type="predicted"/>
<feature type="transmembrane region" description="Helical" evidence="8">
    <location>
        <begin position="57"/>
        <end position="74"/>
    </location>
</feature>
<evidence type="ECO:0000259" key="9">
    <source>
        <dbReference type="PROSITE" id="PS50893"/>
    </source>
</evidence>
<dbReference type="RefSeq" id="WP_142096414.1">
    <property type="nucleotide sequence ID" value="NZ_VIGH01000002.1"/>
</dbReference>
<dbReference type="SUPFAM" id="SSF52540">
    <property type="entry name" value="P-loop containing nucleoside triphosphate hydrolases"/>
    <property type="match status" value="1"/>
</dbReference>
<dbReference type="PANTHER" id="PTHR43394">
    <property type="entry name" value="ATP-DEPENDENT PERMEASE MDL1, MITOCHONDRIAL"/>
    <property type="match status" value="1"/>
</dbReference>